<organism evidence="5 6">
    <name type="scientific">Microcella alkalica</name>
    <dbReference type="NCBI Taxonomy" id="355930"/>
    <lineage>
        <taxon>Bacteria</taxon>
        <taxon>Bacillati</taxon>
        <taxon>Actinomycetota</taxon>
        <taxon>Actinomycetes</taxon>
        <taxon>Micrococcales</taxon>
        <taxon>Microbacteriaceae</taxon>
        <taxon>Microcella</taxon>
    </lineage>
</organism>
<dbReference type="InterPro" id="IPR050832">
    <property type="entry name" value="Bact_Acetyltransf"/>
</dbReference>
<keyword evidence="1" id="KW-0808">Transferase</keyword>
<evidence type="ECO:0000256" key="2">
    <source>
        <dbReference type="ARBA" id="ARBA00023315"/>
    </source>
</evidence>
<dbReference type="RefSeq" id="WP_182491784.1">
    <property type="nucleotide sequence ID" value="NZ_BAAAOV010000001.1"/>
</dbReference>
<dbReference type="PANTHER" id="PTHR43877">
    <property type="entry name" value="AMINOALKYLPHOSPHONATE N-ACETYLTRANSFERASE-RELATED-RELATED"/>
    <property type="match status" value="1"/>
</dbReference>
<feature type="domain" description="N-acetyltransferase" evidence="4">
    <location>
        <begin position="195"/>
        <end position="344"/>
    </location>
</feature>
<dbReference type="PROSITE" id="PS51186">
    <property type="entry name" value="GNAT"/>
    <property type="match status" value="2"/>
</dbReference>
<evidence type="ECO:0000313" key="6">
    <source>
        <dbReference type="Proteomes" id="UP000585905"/>
    </source>
</evidence>
<dbReference type="EMBL" id="JACGWX010000010">
    <property type="protein sequence ID" value="MBA8848985.1"/>
    <property type="molecule type" value="Genomic_DNA"/>
</dbReference>
<evidence type="ECO:0000256" key="1">
    <source>
        <dbReference type="ARBA" id="ARBA00022679"/>
    </source>
</evidence>
<dbReference type="GO" id="GO:0016747">
    <property type="term" value="F:acyltransferase activity, transferring groups other than amino-acyl groups"/>
    <property type="evidence" value="ECO:0007669"/>
    <property type="project" value="InterPro"/>
</dbReference>
<feature type="region of interest" description="Disordered" evidence="3">
    <location>
        <begin position="1"/>
        <end position="27"/>
    </location>
</feature>
<dbReference type="GO" id="GO:0005840">
    <property type="term" value="C:ribosome"/>
    <property type="evidence" value="ECO:0007669"/>
    <property type="project" value="UniProtKB-KW"/>
</dbReference>
<protein>
    <submittedName>
        <fullName evidence="5">Ribosomal protein S18 acetylase RimI-like enzyme</fullName>
    </submittedName>
</protein>
<dbReference type="AlphaFoldDB" id="A0A839EI71"/>
<evidence type="ECO:0000259" key="4">
    <source>
        <dbReference type="PROSITE" id="PS51186"/>
    </source>
</evidence>
<sequence length="344" mass="37808">MSTAEPRPPVRERVPAPAEVRMPDPVDGVVWRPATPEDAPGITALLEAMSRRDHPDWSESLAEVEDDLGHSWVDLPNDSVLGHDADGALVAWGLVIEMPEPESLLRIILPGGVHPERRGRGLGRRLLAWQRARAKQRLSRSDSILPAWLMSYAPDRAPEHGRLLDRSGFEPSRYFTSLDAVLADADLDRELPAGVRVEPMSAELSEAVRLAKNASFADHWGSQPATVEGWTSMLALPSARPELSRVALADEEVVGFVLTEINEDDWERQGFTGCYIGLVGTVREWRGRGLAGALLADVMRAARDAGLERAVLDVDAENPTGALSVYTRLGFRATSRDVSYRIVY</sequence>
<evidence type="ECO:0000313" key="5">
    <source>
        <dbReference type="EMBL" id="MBA8848985.1"/>
    </source>
</evidence>
<gene>
    <name evidence="5" type="ORF">FHX53_002602</name>
</gene>
<dbReference type="CDD" id="cd04301">
    <property type="entry name" value="NAT_SF"/>
    <property type="match status" value="1"/>
</dbReference>
<dbReference type="Pfam" id="PF00583">
    <property type="entry name" value="Acetyltransf_1"/>
    <property type="match status" value="2"/>
</dbReference>
<name>A0A839EI71_9MICO</name>
<dbReference type="Proteomes" id="UP000585905">
    <property type="component" value="Unassembled WGS sequence"/>
</dbReference>
<accession>A0A839EI71</accession>
<proteinExistence type="predicted"/>
<feature type="domain" description="N-acetyltransferase" evidence="4">
    <location>
        <begin position="29"/>
        <end position="188"/>
    </location>
</feature>
<keyword evidence="2" id="KW-0012">Acyltransferase</keyword>
<dbReference type="InterPro" id="IPR000182">
    <property type="entry name" value="GNAT_dom"/>
</dbReference>
<dbReference type="Gene3D" id="3.40.630.30">
    <property type="match status" value="1"/>
</dbReference>
<keyword evidence="5" id="KW-0689">Ribosomal protein</keyword>
<evidence type="ECO:0000256" key="3">
    <source>
        <dbReference type="SAM" id="MobiDB-lite"/>
    </source>
</evidence>
<reference evidence="5 6" key="1">
    <citation type="submission" date="2020-07" db="EMBL/GenBank/DDBJ databases">
        <title>Sequencing the genomes of 1000 actinobacteria strains.</title>
        <authorList>
            <person name="Klenk H.-P."/>
        </authorList>
    </citation>
    <scope>NUCLEOTIDE SEQUENCE [LARGE SCALE GENOMIC DNA]</scope>
    <source>
        <strain evidence="5 6">DSM 19663</strain>
    </source>
</reference>
<keyword evidence="5" id="KW-0687">Ribonucleoprotein</keyword>
<keyword evidence="6" id="KW-1185">Reference proteome</keyword>
<dbReference type="SUPFAM" id="SSF55729">
    <property type="entry name" value="Acyl-CoA N-acyltransferases (Nat)"/>
    <property type="match status" value="2"/>
</dbReference>
<comment type="caution">
    <text evidence="5">The sequence shown here is derived from an EMBL/GenBank/DDBJ whole genome shotgun (WGS) entry which is preliminary data.</text>
</comment>
<dbReference type="InterPro" id="IPR016181">
    <property type="entry name" value="Acyl_CoA_acyltransferase"/>
</dbReference>